<protein>
    <submittedName>
        <fullName evidence="1">Uncharacterized protein</fullName>
    </submittedName>
</protein>
<keyword evidence="2" id="KW-1185">Reference proteome</keyword>
<proteinExistence type="predicted"/>
<dbReference type="EMBL" id="CP111028">
    <property type="protein sequence ID" value="WAR30301.1"/>
    <property type="molecule type" value="Genomic_DNA"/>
</dbReference>
<sequence>MRMNGHCVIATEHLLKEKVPGVYKVVDPIGDVLTGEGRVVATDYRCYNIFWGCTKPSIVDPLLCEDPWLSITTRNPFPDSKCIKMAAEALQSVFGFPINAMLQVVHTSGRSISQV</sequence>
<accession>A0ABY7GBF2</accession>
<evidence type="ECO:0000313" key="1">
    <source>
        <dbReference type="EMBL" id="WAR30301.1"/>
    </source>
</evidence>
<gene>
    <name evidence="1" type="ORF">MAR_032843</name>
</gene>
<organism evidence="1 2">
    <name type="scientific">Mya arenaria</name>
    <name type="common">Soft-shell clam</name>
    <dbReference type="NCBI Taxonomy" id="6604"/>
    <lineage>
        <taxon>Eukaryota</taxon>
        <taxon>Metazoa</taxon>
        <taxon>Spiralia</taxon>
        <taxon>Lophotrochozoa</taxon>
        <taxon>Mollusca</taxon>
        <taxon>Bivalvia</taxon>
        <taxon>Autobranchia</taxon>
        <taxon>Heteroconchia</taxon>
        <taxon>Euheterodonta</taxon>
        <taxon>Imparidentia</taxon>
        <taxon>Neoheterodontei</taxon>
        <taxon>Myida</taxon>
        <taxon>Myoidea</taxon>
        <taxon>Myidae</taxon>
        <taxon>Mya</taxon>
    </lineage>
</organism>
<reference evidence="1" key="1">
    <citation type="submission" date="2022-11" db="EMBL/GenBank/DDBJ databases">
        <title>Centuries of genome instability and evolution in soft-shell clam transmissible cancer (bioRxiv).</title>
        <authorList>
            <person name="Hart S.F.M."/>
            <person name="Yonemitsu M.A."/>
            <person name="Giersch R.M."/>
            <person name="Beal B.F."/>
            <person name="Arriagada G."/>
            <person name="Davis B.W."/>
            <person name="Ostrander E.A."/>
            <person name="Goff S.P."/>
            <person name="Metzger M.J."/>
        </authorList>
    </citation>
    <scope>NUCLEOTIDE SEQUENCE</scope>
    <source>
        <strain evidence="1">MELC-2E11</strain>
        <tissue evidence="1">Siphon/mantle</tissue>
    </source>
</reference>
<evidence type="ECO:0000313" key="2">
    <source>
        <dbReference type="Proteomes" id="UP001164746"/>
    </source>
</evidence>
<dbReference type="SUPFAM" id="SSF50814">
    <property type="entry name" value="Lipocalins"/>
    <property type="match status" value="1"/>
</dbReference>
<dbReference type="Proteomes" id="UP001164746">
    <property type="component" value="Chromosome 17"/>
</dbReference>
<dbReference type="Gene3D" id="2.40.128.20">
    <property type="match status" value="1"/>
</dbReference>
<name>A0ABY7GBF2_MYAAR</name>
<dbReference type="InterPro" id="IPR012674">
    <property type="entry name" value="Calycin"/>
</dbReference>